<sequence length="60" mass="6862">MLSGASFAARDVIGKLLILNVKLLKLPNNSVFSVYLANLIKKRLSKYRNKYILAMHFNHD</sequence>
<gene>
    <name evidence="1" type="ORF">VEZ01S_26_00050</name>
</gene>
<evidence type="ECO:0000313" key="2">
    <source>
        <dbReference type="Proteomes" id="UP000016562"/>
    </source>
</evidence>
<protein>
    <submittedName>
        <fullName evidence="1">Uncharacterized protein</fullName>
    </submittedName>
</protein>
<comment type="caution">
    <text evidence="1">The sequence shown here is derived from an EMBL/GenBank/DDBJ whole genome shotgun (WGS) entry which is preliminary data.</text>
</comment>
<name>U3CPT1_9VIBR</name>
<dbReference type="STRING" id="1219080.VEZ01S_26_00050"/>
<keyword evidence="2" id="KW-1185">Reference proteome</keyword>
<dbReference type="AlphaFoldDB" id="U3CPT1"/>
<reference evidence="1 2" key="1">
    <citation type="submission" date="2013-09" db="EMBL/GenBank/DDBJ databases">
        <title>Whole genome shotgun sequence of Vibrio ezurae NBRC 102218.</title>
        <authorList>
            <person name="Yoshida I."/>
            <person name="Hosoyama A."/>
            <person name="Numata M."/>
            <person name="Hashimoto M."/>
            <person name="Hosoyama Y."/>
            <person name="Tsuchikane K."/>
            <person name="Noguchi M."/>
            <person name="Hirakata S."/>
            <person name="Ichikawa N."/>
            <person name="Ohji S."/>
            <person name="Yamazoe A."/>
            <person name="Fujita N."/>
        </authorList>
    </citation>
    <scope>NUCLEOTIDE SEQUENCE [LARGE SCALE GENOMIC DNA]</scope>
    <source>
        <strain evidence="1 2">NBRC 102218</strain>
    </source>
</reference>
<accession>U3CPT1</accession>
<dbReference type="Proteomes" id="UP000016562">
    <property type="component" value="Unassembled WGS sequence"/>
</dbReference>
<proteinExistence type="predicted"/>
<evidence type="ECO:0000313" key="1">
    <source>
        <dbReference type="EMBL" id="GAD80168.1"/>
    </source>
</evidence>
<dbReference type="EMBL" id="BATM01000026">
    <property type="protein sequence ID" value="GAD80168.1"/>
    <property type="molecule type" value="Genomic_DNA"/>
</dbReference>
<organism evidence="1 2">
    <name type="scientific">Vibrio ezurae NBRC 102218</name>
    <dbReference type="NCBI Taxonomy" id="1219080"/>
    <lineage>
        <taxon>Bacteria</taxon>
        <taxon>Pseudomonadati</taxon>
        <taxon>Pseudomonadota</taxon>
        <taxon>Gammaproteobacteria</taxon>
        <taxon>Vibrionales</taxon>
        <taxon>Vibrionaceae</taxon>
        <taxon>Vibrio</taxon>
    </lineage>
</organism>